<evidence type="ECO:0000313" key="2">
    <source>
        <dbReference type="Proteomes" id="UP000694541"/>
    </source>
</evidence>
<dbReference type="AlphaFoldDB" id="A0A8B9MIL9"/>
<keyword evidence="2" id="KW-1185">Reference proteome</keyword>
<dbReference type="Proteomes" id="UP000694541">
    <property type="component" value="Unplaced"/>
</dbReference>
<reference evidence="1" key="1">
    <citation type="submission" date="2025-08" db="UniProtKB">
        <authorList>
            <consortium name="Ensembl"/>
        </authorList>
    </citation>
    <scope>IDENTIFICATION</scope>
</reference>
<accession>A0A8B9MIL9</accession>
<name>A0A8B9MIL9_9AVES</name>
<sequence length="168" mass="18996">MSHEKCLKNVKIPCSCIAPSLVRVPVAHCFGPPGHYKRKFCTVCRKSLESPAFRCEGNLKNSACIAICVLSSNVYFACLAYLGCMCVHTHTHTHARTHLLCLRDFWVVYHPLFGHGNVYFKLRNNKSITFNKPQTLSDMYALSSFLQFTLSKSVVLVCNESMPKMCKE</sequence>
<dbReference type="Ensembl" id="ENSANIT00000008497.1">
    <property type="protein sequence ID" value="ENSANIP00000008211.1"/>
    <property type="gene ID" value="ENSANIG00000005563.1"/>
</dbReference>
<protein>
    <submittedName>
        <fullName evidence="1">Uncharacterized protein</fullName>
    </submittedName>
</protein>
<organism evidence="1 2">
    <name type="scientific">Accipiter nisus</name>
    <name type="common">Eurasian sparrowhawk</name>
    <dbReference type="NCBI Taxonomy" id="211598"/>
    <lineage>
        <taxon>Eukaryota</taxon>
        <taxon>Metazoa</taxon>
        <taxon>Chordata</taxon>
        <taxon>Craniata</taxon>
        <taxon>Vertebrata</taxon>
        <taxon>Euteleostomi</taxon>
        <taxon>Archelosauria</taxon>
        <taxon>Archosauria</taxon>
        <taxon>Dinosauria</taxon>
        <taxon>Saurischia</taxon>
        <taxon>Theropoda</taxon>
        <taxon>Coelurosauria</taxon>
        <taxon>Aves</taxon>
        <taxon>Neognathae</taxon>
        <taxon>Neoaves</taxon>
        <taxon>Telluraves</taxon>
        <taxon>Accipitrimorphae</taxon>
        <taxon>Accipitriformes</taxon>
        <taxon>Accipitridae</taxon>
        <taxon>Accipitrinae</taxon>
        <taxon>Accipiter</taxon>
    </lineage>
</organism>
<proteinExistence type="predicted"/>
<reference evidence="1" key="2">
    <citation type="submission" date="2025-09" db="UniProtKB">
        <authorList>
            <consortium name="Ensembl"/>
        </authorList>
    </citation>
    <scope>IDENTIFICATION</scope>
</reference>
<evidence type="ECO:0000313" key="1">
    <source>
        <dbReference type="Ensembl" id="ENSANIP00000008211.1"/>
    </source>
</evidence>